<evidence type="ECO:0000313" key="2">
    <source>
        <dbReference type="Proteomes" id="UP001341840"/>
    </source>
</evidence>
<comment type="caution">
    <text evidence="1">The sequence shown here is derived from an EMBL/GenBank/DDBJ whole genome shotgun (WGS) entry which is preliminary data.</text>
</comment>
<organism evidence="1 2">
    <name type="scientific">Stylosanthes scabra</name>
    <dbReference type="NCBI Taxonomy" id="79078"/>
    <lineage>
        <taxon>Eukaryota</taxon>
        <taxon>Viridiplantae</taxon>
        <taxon>Streptophyta</taxon>
        <taxon>Embryophyta</taxon>
        <taxon>Tracheophyta</taxon>
        <taxon>Spermatophyta</taxon>
        <taxon>Magnoliopsida</taxon>
        <taxon>eudicotyledons</taxon>
        <taxon>Gunneridae</taxon>
        <taxon>Pentapetalae</taxon>
        <taxon>rosids</taxon>
        <taxon>fabids</taxon>
        <taxon>Fabales</taxon>
        <taxon>Fabaceae</taxon>
        <taxon>Papilionoideae</taxon>
        <taxon>50 kb inversion clade</taxon>
        <taxon>dalbergioids sensu lato</taxon>
        <taxon>Dalbergieae</taxon>
        <taxon>Pterocarpus clade</taxon>
        <taxon>Stylosanthes</taxon>
    </lineage>
</organism>
<evidence type="ECO:0000313" key="1">
    <source>
        <dbReference type="EMBL" id="MED6166348.1"/>
    </source>
</evidence>
<dbReference type="EMBL" id="JASCZI010125860">
    <property type="protein sequence ID" value="MED6166348.1"/>
    <property type="molecule type" value="Genomic_DNA"/>
</dbReference>
<sequence>AESEAVRPSSLGGDCRWLTGGSAINEVDASSSPATAPMLRQGKTDLRMMRPNLQVCLPPGGYTLSLVAERSPRSSWKPLGGICIIGNCSLAIPTASLEL</sequence>
<accession>A0ABU6V226</accession>
<gene>
    <name evidence="1" type="ORF">PIB30_108383</name>
</gene>
<protein>
    <submittedName>
        <fullName evidence="1">Uncharacterized protein</fullName>
    </submittedName>
</protein>
<feature type="non-terminal residue" evidence="1">
    <location>
        <position position="1"/>
    </location>
</feature>
<proteinExistence type="predicted"/>
<dbReference type="Proteomes" id="UP001341840">
    <property type="component" value="Unassembled WGS sequence"/>
</dbReference>
<name>A0ABU6V226_9FABA</name>
<keyword evidence="2" id="KW-1185">Reference proteome</keyword>
<reference evidence="1 2" key="1">
    <citation type="journal article" date="2023" name="Plants (Basel)">
        <title>Bridging the Gap: Combining Genomics and Transcriptomics Approaches to Understand Stylosanthes scabra, an Orphan Legume from the Brazilian Caatinga.</title>
        <authorList>
            <person name="Ferreira-Neto J.R.C."/>
            <person name="da Silva M.D."/>
            <person name="Binneck E."/>
            <person name="de Melo N.F."/>
            <person name="da Silva R.H."/>
            <person name="de Melo A.L.T.M."/>
            <person name="Pandolfi V."/>
            <person name="Bustamante F.O."/>
            <person name="Brasileiro-Vidal A.C."/>
            <person name="Benko-Iseppon A.M."/>
        </authorList>
    </citation>
    <scope>NUCLEOTIDE SEQUENCE [LARGE SCALE GENOMIC DNA]</scope>
    <source>
        <tissue evidence="1">Leaves</tissue>
    </source>
</reference>